<evidence type="ECO:0000256" key="1">
    <source>
        <dbReference type="ARBA" id="ARBA00023118"/>
    </source>
</evidence>
<keyword evidence="1" id="KW-0051">Antiviral defense</keyword>
<organism evidence="3 4">
    <name type="scientific">Flavobacterium polysaccharolyticum</name>
    <dbReference type="NCBI Taxonomy" id="3133148"/>
    <lineage>
        <taxon>Bacteria</taxon>
        <taxon>Pseudomonadati</taxon>
        <taxon>Bacteroidota</taxon>
        <taxon>Flavobacteriia</taxon>
        <taxon>Flavobacteriales</taxon>
        <taxon>Flavobacteriaceae</taxon>
        <taxon>Flavobacterium</taxon>
    </lineage>
</organism>
<evidence type="ECO:0000313" key="3">
    <source>
        <dbReference type="EMBL" id="MEM0576124.1"/>
    </source>
</evidence>
<dbReference type="Pfam" id="PF18144">
    <property type="entry name" value="SMODS"/>
    <property type="match status" value="1"/>
</dbReference>
<dbReference type="SUPFAM" id="SSF81301">
    <property type="entry name" value="Nucleotidyltransferase"/>
    <property type="match status" value="1"/>
</dbReference>
<accession>A0ABU9NPD9</accession>
<protein>
    <recommendedName>
        <fullName evidence="2">Adenylyl/Guanylyl and SMODS C-terminal sensor domain-containing protein</fullName>
    </recommendedName>
</protein>
<comment type="caution">
    <text evidence="3">The sequence shown here is derived from an EMBL/GenBank/DDBJ whole genome shotgun (WGS) entry which is preliminary data.</text>
</comment>
<dbReference type="InterPro" id="IPR006116">
    <property type="entry name" value="NT_2-5OAS_ClassI-CCAase"/>
</dbReference>
<dbReference type="Pfam" id="PF18134">
    <property type="entry name" value="AGS_C"/>
    <property type="match status" value="1"/>
</dbReference>
<dbReference type="InterPro" id="IPR040511">
    <property type="entry name" value="AGS_C"/>
</dbReference>
<keyword evidence="4" id="KW-1185">Reference proteome</keyword>
<dbReference type="Gene3D" id="3.30.460.10">
    <property type="entry name" value="Beta Polymerase, domain 2"/>
    <property type="match status" value="1"/>
</dbReference>
<dbReference type="RefSeq" id="WP_342691169.1">
    <property type="nucleotide sequence ID" value="NZ_JBCGDP010000004.1"/>
</dbReference>
<reference evidence="3 4" key="1">
    <citation type="submission" date="2024-03" db="EMBL/GenBank/DDBJ databases">
        <title>Two novel species of the genus Flavobacterium exhibiting potentially degradation of complex polysaccharides.</title>
        <authorList>
            <person name="Lian X."/>
        </authorList>
    </citation>
    <scope>NUCLEOTIDE SEQUENCE [LARGE SCALE GENOMIC DNA]</scope>
    <source>
        <strain evidence="3 4">N6</strain>
    </source>
</reference>
<evidence type="ECO:0000259" key="2">
    <source>
        <dbReference type="Pfam" id="PF18134"/>
    </source>
</evidence>
<dbReference type="Proteomes" id="UP001468798">
    <property type="component" value="Unassembled WGS sequence"/>
</dbReference>
<evidence type="ECO:0000313" key="4">
    <source>
        <dbReference type="Proteomes" id="UP001468798"/>
    </source>
</evidence>
<proteinExistence type="predicted"/>
<name>A0ABU9NPD9_9FLAO</name>
<dbReference type="EMBL" id="JBCGDP010000004">
    <property type="protein sequence ID" value="MEM0576124.1"/>
    <property type="molecule type" value="Genomic_DNA"/>
</dbReference>
<gene>
    <name evidence="3" type="ORF">WFZ86_06405</name>
</gene>
<sequence>MNIEQTFKDFSNNLTVLNQENIESRFGTITKRLNKDFHGIESNTDNGIYIGSYGRDTAISGISDLDLLFVLPDELYTKYNNREGNKQSQLLQDVKTSLCKTYTQSKVRGDGQVVVIEFTNDYIEVCPAFQENDGSFTYPDSNNGGKWKKTNPTPESSEIINFDKECNNNLINLCRFMRAWKNKSGVKIGGLLIDTLIYNFFISNPDYRTYTFDNYDILVRDFFKYLKDLDDNRSYWYAPGSNQHVYKNNSNFKSKAKKALKNVEEAIEKNTNNTVYEIWRRVFGKSFPYPQTLKESSYNYTVSEEYIEERYPMNISYMLRIDCQVTQAGFRTEFLRLVKFLKKNKELVFLITATDVPKPYKVFWKVKNEGEIARKKDCLRGQIIESNRGTDQRKEKSNFEGAHFVECYIIKDGFCVARDRIDVPISND</sequence>
<feature type="domain" description="Adenylyl/Guanylyl and SMODS C-terminal sensor" evidence="2">
    <location>
        <begin position="303"/>
        <end position="426"/>
    </location>
</feature>
<dbReference type="CDD" id="cd05400">
    <property type="entry name" value="NT_2-5OAS_ClassI-CCAase"/>
    <property type="match status" value="1"/>
</dbReference>
<dbReference type="InterPro" id="IPR043519">
    <property type="entry name" value="NT_sf"/>
</dbReference>